<comment type="subunit">
    <text evidence="1">Monomer in both c-di-GMP-bound and free forms.</text>
</comment>
<accession>A0ABV8CIB2</accession>
<evidence type="ECO:0000313" key="3">
    <source>
        <dbReference type="EMBL" id="MFC3911910.1"/>
    </source>
</evidence>
<keyword evidence="1" id="KW-0973">c-di-GMP</keyword>
<sequence>MIDRRRFFRVIFSTPAQLCQEDRCWPTRLLDLSLQGALVEEPSAWPEDAQGRFELSFALGGSDVEIRMEVEPSHVGKQRLGLYCHHIDIDSASHLKRLIELNVGNADMLQRELAHLLDEHIEHEQANHK</sequence>
<dbReference type="PIRSF" id="PIRSF028141">
    <property type="entry name" value="C-di-GMP_BP_PA4608"/>
    <property type="match status" value="1"/>
</dbReference>
<organism evidence="3 4">
    <name type="scientific">Pseudaeromonas sharmana</name>
    <dbReference type="NCBI Taxonomy" id="328412"/>
    <lineage>
        <taxon>Bacteria</taxon>
        <taxon>Pseudomonadati</taxon>
        <taxon>Pseudomonadota</taxon>
        <taxon>Gammaproteobacteria</taxon>
        <taxon>Aeromonadales</taxon>
        <taxon>Aeromonadaceae</taxon>
        <taxon>Pseudaeromonas</taxon>
    </lineage>
</organism>
<evidence type="ECO:0000259" key="2">
    <source>
        <dbReference type="Pfam" id="PF07238"/>
    </source>
</evidence>
<name>A0ABV8CIB2_9GAMM</name>
<dbReference type="EMBL" id="JBHSAF010000001">
    <property type="protein sequence ID" value="MFC3911910.1"/>
    <property type="molecule type" value="Genomic_DNA"/>
</dbReference>
<reference evidence="4" key="1">
    <citation type="journal article" date="2019" name="Int. J. Syst. Evol. Microbiol.">
        <title>The Global Catalogue of Microorganisms (GCM) 10K type strain sequencing project: providing services to taxonomists for standard genome sequencing and annotation.</title>
        <authorList>
            <consortium name="The Broad Institute Genomics Platform"/>
            <consortium name="The Broad Institute Genome Sequencing Center for Infectious Disease"/>
            <person name="Wu L."/>
            <person name="Ma J."/>
        </authorList>
    </citation>
    <scope>NUCLEOTIDE SEQUENCE [LARGE SCALE GENOMIC DNA]</scope>
    <source>
        <strain evidence="4">CCUG 54939</strain>
    </source>
</reference>
<dbReference type="InterPro" id="IPR009875">
    <property type="entry name" value="PilZ_domain"/>
</dbReference>
<proteinExistence type="predicted"/>
<keyword evidence="1" id="KW-0547">Nucleotide-binding</keyword>
<dbReference type="Proteomes" id="UP001595692">
    <property type="component" value="Unassembled WGS sequence"/>
</dbReference>
<feature type="domain" description="PilZ" evidence="2">
    <location>
        <begin position="3"/>
        <end position="100"/>
    </location>
</feature>
<dbReference type="SUPFAM" id="SSF141371">
    <property type="entry name" value="PilZ domain-like"/>
    <property type="match status" value="1"/>
</dbReference>
<dbReference type="Gene3D" id="2.40.10.220">
    <property type="entry name" value="predicted glycosyltransferase like domains"/>
    <property type="match status" value="1"/>
</dbReference>
<dbReference type="InterPro" id="IPR027021">
    <property type="entry name" value="C-di-GMP_BP_PA4608"/>
</dbReference>
<evidence type="ECO:0000256" key="1">
    <source>
        <dbReference type="PIRNR" id="PIRNR028141"/>
    </source>
</evidence>
<protein>
    <recommendedName>
        <fullName evidence="1">Cyclic diguanosine monophosphate-binding protein</fullName>
        <shortName evidence="1">c-di-GMP-binding protein</shortName>
    </recommendedName>
    <alternativeName>
        <fullName evidence="1">Pilz domain-containing protein</fullName>
    </alternativeName>
</protein>
<dbReference type="Pfam" id="PF07238">
    <property type="entry name" value="PilZ"/>
    <property type="match status" value="1"/>
</dbReference>
<comment type="caution">
    <text evidence="3">The sequence shown here is derived from an EMBL/GenBank/DDBJ whole genome shotgun (WGS) entry which is preliminary data.</text>
</comment>
<keyword evidence="4" id="KW-1185">Reference proteome</keyword>
<dbReference type="RefSeq" id="WP_377149723.1">
    <property type="nucleotide sequence ID" value="NZ_JBHSAF010000001.1"/>
</dbReference>
<comment type="function">
    <text evidence="1">Binds the second messenger bis-(3'-5') cyclic dimeric guanosine monophosphate (c-di-GMP). Can bind two c-di-GMP molecules per monomer. May play a role in bacterial second-messenger regulated processes. Binding to c-di-GMP induces a conformational change of the C- and N-termini resulting in the exposure of a highly negative surface on one side of the protein to a possible effector protein.</text>
</comment>
<evidence type="ECO:0000313" key="4">
    <source>
        <dbReference type="Proteomes" id="UP001595692"/>
    </source>
</evidence>
<gene>
    <name evidence="3" type="ORF">ACFOSS_00315</name>
</gene>